<keyword evidence="3" id="KW-1185">Reference proteome</keyword>
<dbReference type="InterPro" id="IPR036388">
    <property type="entry name" value="WH-like_DNA-bd_sf"/>
</dbReference>
<dbReference type="EMBL" id="LT629745">
    <property type="protein sequence ID" value="SDS21254.1"/>
    <property type="molecule type" value="Genomic_DNA"/>
</dbReference>
<dbReference type="Gene3D" id="3.90.79.10">
    <property type="entry name" value="Nucleoside Triphosphate Pyrophosphohydrolase"/>
    <property type="match status" value="1"/>
</dbReference>
<reference evidence="2 3" key="1">
    <citation type="submission" date="2016-10" db="EMBL/GenBank/DDBJ databases">
        <authorList>
            <person name="Varghese N."/>
            <person name="Submissions S."/>
        </authorList>
    </citation>
    <scope>NUCLEOTIDE SEQUENCE [LARGE SCALE GENOMIC DNA]</scope>
    <source>
        <strain evidence="2 3">Mar_2010_102</strain>
    </source>
</reference>
<name>A0A1H1QCZ8_9FLAO</name>
<proteinExistence type="predicted"/>
<organism evidence="2 3">
    <name type="scientific">Christiangramia echinicola</name>
    <dbReference type="NCBI Taxonomy" id="279359"/>
    <lineage>
        <taxon>Bacteria</taxon>
        <taxon>Pseudomonadati</taxon>
        <taxon>Bacteroidota</taxon>
        <taxon>Flavobacteriia</taxon>
        <taxon>Flavobacteriales</taxon>
        <taxon>Flavobacteriaceae</taxon>
        <taxon>Christiangramia</taxon>
    </lineage>
</organism>
<dbReference type="STRING" id="1250231.SAMN04488552_2463"/>
<dbReference type="Gene3D" id="1.10.10.10">
    <property type="entry name" value="Winged helix-like DNA-binding domain superfamily/Winged helix DNA-binding domain"/>
    <property type="match status" value="1"/>
</dbReference>
<dbReference type="InterPro" id="IPR054105">
    <property type="entry name" value="WHD_NrtR"/>
</dbReference>
<dbReference type="SUPFAM" id="SSF55811">
    <property type="entry name" value="Nudix"/>
    <property type="match status" value="1"/>
</dbReference>
<dbReference type="SUPFAM" id="SSF46785">
    <property type="entry name" value="Winged helix' DNA-binding domain"/>
    <property type="match status" value="1"/>
</dbReference>
<dbReference type="RefSeq" id="WP_026934052.1">
    <property type="nucleotide sequence ID" value="NZ_LT629745.1"/>
</dbReference>
<evidence type="ECO:0000313" key="3">
    <source>
        <dbReference type="Proteomes" id="UP000198858"/>
    </source>
</evidence>
<dbReference type="Pfam" id="PF21906">
    <property type="entry name" value="WHD_NrtR"/>
    <property type="match status" value="1"/>
</dbReference>
<protein>
    <recommendedName>
        <fullName evidence="1">NrtR DNA-binding winged helix domain-containing protein</fullName>
    </recommendedName>
</protein>
<evidence type="ECO:0000259" key="1">
    <source>
        <dbReference type="Pfam" id="PF21906"/>
    </source>
</evidence>
<dbReference type="PANTHER" id="PTHR43736">
    <property type="entry name" value="ADP-RIBOSE PYROPHOSPHATASE"/>
    <property type="match status" value="1"/>
</dbReference>
<dbReference type="AlphaFoldDB" id="A0A1H1QCZ8"/>
<accession>A0A1H1QCZ8</accession>
<dbReference type="InterPro" id="IPR015797">
    <property type="entry name" value="NUDIX_hydrolase-like_dom_sf"/>
</dbReference>
<evidence type="ECO:0000313" key="2">
    <source>
        <dbReference type="EMBL" id="SDS21254.1"/>
    </source>
</evidence>
<dbReference type="Proteomes" id="UP000198858">
    <property type="component" value="Chromosome I"/>
</dbReference>
<dbReference type="InterPro" id="IPR036390">
    <property type="entry name" value="WH_DNA-bd_sf"/>
</dbReference>
<gene>
    <name evidence="2" type="ORF">SAMN04488552_2463</name>
</gene>
<sequence length="234" mass="27540">MTEITTDLYQVKEKMYVATDCIIFGFHEGKLKLLVFKRKVEPLKGESSLIGSFVRLDEDLDVAGRRVLKEATGLENVFMQQLKSYGKKDRDPGYRCISIAQYALIRIDEYDEKLVEEHGAHWYEIDQLPNLILDHNEMVQDAMYQLKHNARYKPIGFELLPEKFTIPQLQILYEAIYQRELDARNFRKKVLSLNVLKKLDEKDKTTSKRGAFLYKFDYENYQKLLTSGYNFEIA</sequence>
<dbReference type="PANTHER" id="PTHR43736:SF4">
    <property type="entry name" value="SLR1690 PROTEIN"/>
    <property type="match status" value="1"/>
</dbReference>
<dbReference type="CDD" id="cd18873">
    <property type="entry name" value="NUDIX_NadM_like"/>
    <property type="match status" value="1"/>
</dbReference>
<feature type="domain" description="NrtR DNA-binding winged helix" evidence="1">
    <location>
        <begin position="156"/>
        <end position="216"/>
    </location>
</feature>